<protein>
    <submittedName>
        <fullName evidence="1">Exo_endo_phos domain-containing protein</fullName>
    </submittedName>
</protein>
<name>A0A1Q3B586_CEPFO</name>
<gene>
    <name evidence="1" type="ORF">CFOL_v3_06567</name>
</gene>
<sequence length="229" mass="26817">MKCTSWTVRGLKDPCKHLEVRNFIRQNDIAILGLLESWVRNVNTNKVASGLLKGWKSVKNRHLSLLGRILLFWDPARVRFKILRKSYQVIHALHFFNDSSEFFISFGYGDCDYIARRELWWDMRRVACNFSTKPWAILGDFNVSKSVEEQLGGKPRLSKSILELEDCIWDFELEDIRQTGCFYTWNNKRSGSELISKNLDRVMGNWLWFQQVGHLQAHFHVPGIADHSP</sequence>
<dbReference type="Proteomes" id="UP000187406">
    <property type="component" value="Unassembled WGS sequence"/>
</dbReference>
<dbReference type="PANTHER" id="PTHR33710">
    <property type="entry name" value="BNAC02G09200D PROTEIN"/>
    <property type="match status" value="1"/>
</dbReference>
<dbReference type="InParanoid" id="A0A1Q3B586"/>
<evidence type="ECO:0000313" key="1">
    <source>
        <dbReference type="EMBL" id="GAV63045.1"/>
    </source>
</evidence>
<proteinExistence type="predicted"/>
<keyword evidence="2" id="KW-1185">Reference proteome</keyword>
<reference evidence="2" key="1">
    <citation type="submission" date="2016-04" db="EMBL/GenBank/DDBJ databases">
        <title>Cephalotus genome sequencing.</title>
        <authorList>
            <person name="Fukushima K."/>
            <person name="Hasebe M."/>
            <person name="Fang X."/>
        </authorList>
    </citation>
    <scope>NUCLEOTIDE SEQUENCE [LARGE SCALE GENOMIC DNA]</scope>
    <source>
        <strain evidence="2">cv. St1</strain>
    </source>
</reference>
<dbReference type="Gene3D" id="3.60.10.10">
    <property type="entry name" value="Endonuclease/exonuclease/phosphatase"/>
    <property type="match status" value="1"/>
</dbReference>
<comment type="caution">
    <text evidence="1">The sequence shown here is derived from an EMBL/GenBank/DDBJ whole genome shotgun (WGS) entry which is preliminary data.</text>
</comment>
<dbReference type="SUPFAM" id="SSF56219">
    <property type="entry name" value="DNase I-like"/>
    <property type="match status" value="1"/>
</dbReference>
<dbReference type="EMBL" id="BDDD01000290">
    <property type="protein sequence ID" value="GAV63045.1"/>
    <property type="molecule type" value="Genomic_DNA"/>
</dbReference>
<evidence type="ECO:0000313" key="2">
    <source>
        <dbReference type="Proteomes" id="UP000187406"/>
    </source>
</evidence>
<dbReference type="InterPro" id="IPR036691">
    <property type="entry name" value="Endo/exonu/phosph_ase_sf"/>
</dbReference>
<dbReference type="PANTHER" id="PTHR33710:SF80">
    <property type="entry name" value="ENDONUCLEASE_EXONUCLEASE_PHOSPHATASE"/>
    <property type="match status" value="1"/>
</dbReference>
<accession>A0A1Q3B586</accession>
<organism evidence="1 2">
    <name type="scientific">Cephalotus follicularis</name>
    <name type="common">Albany pitcher plant</name>
    <dbReference type="NCBI Taxonomy" id="3775"/>
    <lineage>
        <taxon>Eukaryota</taxon>
        <taxon>Viridiplantae</taxon>
        <taxon>Streptophyta</taxon>
        <taxon>Embryophyta</taxon>
        <taxon>Tracheophyta</taxon>
        <taxon>Spermatophyta</taxon>
        <taxon>Magnoliopsida</taxon>
        <taxon>eudicotyledons</taxon>
        <taxon>Gunneridae</taxon>
        <taxon>Pentapetalae</taxon>
        <taxon>rosids</taxon>
        <taxon>fabids</taxon>
        <taxon>Oxalidales</taxon>
        <taxon>Cephalotaceae</taxon>
        <taxon>Cephalotus</taxon>
    </lineage>
</organism>
<dbReference type="AlphaFoldDB" id="A0A1Q3B586"/>
<dbReference type="OrthoDB" id="1932741at2759"/>